<feature type="domain" description="F-box" evidence="1">
    <location>
        <begin position="7"/>
        <end position="43"/>
    </location>
</feature>
<protein>
    <recommendedName>
        <fullName evidence="5">F-box protein</fullName>
    </recommendedName>
</protein>
<dbReference type="Gene3D" id="3.80.10.10">
    <property type="entry name" value="Ribonuclease Inhibitor"/>
    <property type="match status" value="1"/>
</dbReference>
<feature type="domain" description="At1g61320/AtMIF1 LRR" evidence="2">
    <location>
        <begin position="96"/>
        <end position="291"/>
    </location>
</feature>
<dbReference type="InterPro" id="IPR055357">
    <property type="entry name" value="LRR_At1g61320_AtMIF1"/>
</dbReference>
<dbReference type="SUPFAM" id="SSF52058">
    <property type="entry name" value="L domain-like"/>
    <property type="match status" value="1"/>
</dbReference>
<organism evidence="3 4">
    <name type="scientific">Rubus argutus</name>
    <name type="common">Southern blackberry</name>
    <dbReference type="NCBI Taxonomy" id="59490"/>
    <lineage>
        <taxon>Eukaryota</taxon>
        <taxon>Viridiplantae</taxon>
        <taxon>Streptophyta</taxon>
        <taxon>Embryophyta</taxon>
        <taxon>Tracheophyta</taxon>
        <taxon>Spermatophyta</taxon>
        <taxon>Magnoliopsida</taxon>
        <taxon>eudicotyledons</taxon>
        <taxon>Gunneridae</taxon>
        <taxon>Pentapetalae</taxon>
        <taxon>rosids</taxon>
        <taxon>fabids</taxon>
        <taxon>Rosales</taxon>
        <taxon>Rosaceae</taxon>
        <taxon>Rosoideae</taxon>
        <taxon>Rosoideae incertae sedis</taxon>
        <taxon>Rubus</taxon>
    </lineage>
</organism>
<accession>A0AAW1X7Q8</accession>
<dbReference type="EMBL" id="JBEDUW010000004">
    <property type="protein sequence ID" value="KAK9931757.1"/>
    <property type="molecule type" value="Genomic_DNA"/>
</dbReference>
<dbReference type="Pfam" id="PF00646">
    <property type="entry name" value="F-box"/>
    <property type="match status" value="1"/>
</dbReference>
<dbReference type="Proteomes" id="UP001457282">
    <property type="component" value="Unassembled WGS sequence"/>
</dbReference>
<keyword evidence="4" id="KW-1185">Reference proteome</keyword>
<evidence type="ECO:0008006" key="5">
    <source>
        <dbReference type="Google" id="ProtNLM"/>
    </source>
</evidence>
<dbReference type="PANTHER" id="PTHR31900">
    <property type="entry name" value="F-BOX/RNI SUPERFAMILY PROTEIN-RELATED"/>
    <property type="match status" value="1"/>
</dbReference>
<dbReference type="InterPro" id="IPR032675">
    <property type="entry name" value="LRR_dom_sf"/>
</dbReference>
<evidence type="ECO:0000259" key="1">
    <source>
        <dbReference type="Pfam" id="PF00646"/>
    </source>
</evidence>
<name>A0AAW1X7Q8_RUBAR</name>
<gene>
    <name evidence="3" type="ORF">M0R45_019021</name>
</gene>
<evidence type="ECO:0000313" key="3">
    <source>
        <dbReference type="EMBL" id="KAK9931757.1"/>
    </source>
</evidence>
<comment type="caution">
    <text evidence="3">The sequence shown here is derived from an EMBL/GenBank/DDBJ whole genome shotgun (WGS) entry which is preliminary data.</text>
</comment>
<evidence type="ECO:0000259" key="2">
    <source>
        <dbReference type="Pfam" id="PF23622"/>
    </source>
</evidence>
<dbReference type="PANTHER" id="PTHR31900:SF30">
    <property type="entry name" value="SUPERFAMILY PROTEIN, PUTATIVE-RELATED"/>
    <property type="match status" value="1"/>
</dbReference>
<reference evidence="3 4" key="1">
    <citation type="journal article" date="2023" name="G3 (Bethesda)">
        <title>A chromosome-length genome assembly and annotation of blackberry (Rubus argutus, cv. 'Hillquist').</title>
        <authorList>
            <person name="Bruna T."/>
            <person name="Aryal R."/>
            <person name="Dudchenko O."/>
            <person name="Sargent D.J."/>
            <person name="Mead D."/>
            <person name="Buti M."/>
            <person name="Cavallini A."/>
            <person name="Hytonen T."/>
            <person name="Andres J."/>
            <person name="Pham M."/>
            <person name="Weisz D."/>
            <person name="Mascagni F."/>
            <person name="Usai G."/>
            <person name="Natali L."/>
            <person name="Bassil N."/>
            <person name="Fernandez G.E."/>
            <person name="Lomsadze A."/>
            <person name="Armour M."/>
            <person name="Olukolu B."/>
            <person name="Poorten T."/>
            <person name="Britton C."/>
            <person name="Davik J."/>
            <person name="Ashrafi H."/>
            <person name="Aiden E.L."/>
            <person name="Borodovsky M."/>
            <person name="Worthington M."/>
        </authorList>
    </citation>
    <scope>NUCLEOTIDE SEQUENCE [LARGE SCALE GENOMIC DNA]</scope>
    <source>
        <strain evidence="3">PI 553951</strain>
    </source>
</reference>
<dbReference type="Pfam" id="PF23622">
    <property type="entry name" value="LRR_At1g61320_AtMIF1"/>
    <property type="match status" value="1"/>
</dbReference>
<dbReference type="InterPro" id="IPR050232">
    <property type="entry name" value="FBL13/AtMIF1-like"/>
</dbReference>
<dbReference type="InterPro" id="IPR001810">
    <property type="entry name" value="F-box_dom"/>
</dbReference>
<proteinExistence type="predicted"/>
<evidence type="ECO:0000313" key="4">
    <source>
        <dbReference type="Proteomes" id="UP001457282"/>
    </source>
</evidence>
<sequence length="423" mass="49152">MTYREGLPDLFINMILCLLSAKLAFRTSILSKQWARVWSSVPVLDFDEEEDQQPFADDRLRRRNFMNFLRRCIKCRDKEAPLEKLRLRMTYLGGDKSINKWLSFSFERNVKELDISFKRENYGVRCKHYYLPWAVLSIAKSLTILKLENVRIKDNIEPISLSCLRTMALKFVQLSNMAFSHLISGCPSLEVLSLASCSGWDVKLSSSTLKLLDIICSNIKIKVEAPKLEVFKLSGHGNHILYMCNEHFDIASCRTLKNLEFFKSIFADGWFEGLDSRFPVLEGLVLHHCRSWEPINVFSRSLQRLLYCDFGMTMSTFSMKAPKLSEATIIHEQRQYMWNEFPLQNLMGNFNSCEKMSLHVTDEKDLIFPVHKRNTCSPPLPHLRLLKVEINAPASERFRDLEESLNWMAPSLKCLSIKHKEGD</sequence>
<dbReference type="AlphaFoldDB" id="A0AAW1X7Q8"/>